<comment type="caution">
    <text evidence="1">The sequence shown here is derived from an EMBL/GenBank/DDBJ whole genome shotgun (WGS) entry which is preliminary data.</text>
</comment>
<dbReference type="Proteomes" id="UP000740883">
    <property type="component" value="Unassembled WGS sequence"/>
</dbReference>
<evidence type="ECO:0000313" key="1">
    <source>
        <dbReference type="EMBL" id="KAF9763014.1"/>
    </source>
</evidence>
<evidence type="ECO:0000313" key="2">
    <source>
        <dbReference type="Proteomes" id="UP000740883"/>
    </source>
</evidence>
<organism evidence="1 2">
    <name type="scientific">Nosema granulosis</name>
    <dbReference type="NCBI Taxonomy" id="83296"/>
    <lineage>
        <taxon>Eukaryota</taxon>
        <taxon>Fungi</taxon>
        <taxon>Fungi incertae sedis</taxon>
        <taxon>Microsporidia</taxon>
        <taxon>Nosematidae</taxon>
        <taxon>Nosema</taxon>
    </lineage>
</organism>
<name>A0A9P6KZ77_9MICR</name>
<dbReference type="EMBL" id="SBJO01000111">
    <property type="protein sequence ID" value="KAF9763014.1"/>
    <property type="molecule type" value="Genomic_DNA"/>
</dbReference>
<gene>
    <name evidence="1" type="ORF">NGRA_1585</name>
</gene>
<protein>
    <submittedName>
        <fullName evidence="1">Uncharacterized protein</fullName>
    </submittedName>
</protein>
<keyword evidence="2" id="KW-1185">Reference proteome</keyword>
<reference evidence="1 2" key="1">
    <citation type="journal article" date="2020" name="Genome Biol. Evol.">
        <title>Comparative genomics of strictly vertically transmitted, feminizing microsporidia endosymbionts of amphipod crustaceans.</title>
        <authorList>
            <person name="Cormier A."/>
            <person name="Chebbi M.A."/>
            <person name="Giraud I."/>
            <person name="Wattier R."/>
            <person name="Teixeira M."/>
            <person name="Gilbert C."/>
            <person name="Rigaud T."/>
            <person name="Cordaux R."/>
        </authorList>
    </citation>
    <scope>NUCLEOTIDE SEQUENCE [LARGE SCALE GENOMIC DNA]</scope>
    <source>
        <strain evidence="1 2">Ou3-Ou53</strain>
    </source>
</reference>
<accession>A0A9P6KZ77</accession>
<proteinExistence type="predicted"/>
<dbReference type="AlphaFoldDB" id="A0A9P6KZ77"/>
<sequence length="190" mass="22270">MKSKKISKQKPKVASKRVTSTMDMFKTELYNIIRKEDETEKKNKQRARKDHKKFKMFKEKELFKVMETINKTVKDLEINVDRVLKILEEITSVNNGVIPEDSSDDIAEADGNIIFSNEIYSVESLVCKLKSKYTNSPFSISMSRSSMFTSKKRPQKEEWTAFLERLVNENILYKIQTSSQSPQRYTFLET</sequence>